<dbReference type="PANTHER" id="PTHR31286">
    <property type="entry name" value="GLYCINE-RICH CELL WALL STRUCTURAL PROTEIN 1.8-LIKE"/>
    <property type="match status" value="1"/>
</dbReference>
<evidence type="ECO:0000256" key="1">
    <source>
        <dbReference type="SAM" id="MobiDB-lite"/>
    </source>
</evidence>
<dbReference type="EMBL" id="JAUIZM010000005">
    <property type="protein sequence ID" value="KAK1384236.1"/>
    <property type="molecule type" value="Genomic_DNA"/>
</dbReference>
<dbReference type="InterPro" id="IPR040256">
    <property type="entry name" value="At4g02000-like"/>
</dbReference>
<comment type="caution">
    <text evidence="2">The sequence shown here is derived from an EMBL/GenBank/DDBJ whole genome shotgun (WGS) entry which is preliminary data.</text>
</comment>
<organism evidence="2 3">
    <name type="scientific">Heracleum sosnowskyi</name>
    <dbReference type="NCBI Taxonomy" id="360622"/>
    <lineage>
        <taxon>Eukaryota</taxon>
        <taxon>Viridiplantae</taxon>
        <taxon>Streptophyta</taxon>
        <taxon>Embryophyta</taxon>
        <taxon>Tracheophyta</taxon>
        <taxon>Spermatophyta</taxon>
        <taxon>Magnoliopsida</taxon>
        <taxon>eudicotyledons</taxon>
        <taxon>Gunneridae</taxon>
        <taxon>Pentapetalae</taxon>
        <taxon>asterids</taxon>
        <taxon>campanulids</taxon>
        <taxon>Apiales</taxon>
        <taxon>Apiaceae</taxon>
        <taxon>Apioideae</taxon>
        <taxon>apioid superclade</taxon>
        <taxon>Tordylieae</taxon>
        <taxon>Tordyliinae</taxon>
        <taxon>Heracleum</taxon>
    </lineage>
</organism>
<sequence>MPLWIKLSKVPDCYWTSIGLSSIASVVGNPLGADELTSKLDVLPFAKVCIQYEIGAPLPRKIPVMAINPCTGNKEEVDVLVSYPIKPLVCMSCKSLGHTIAVCPVSKRIWVEKRKQLAVEPTTSVLQTNTDIIGKTEESIVSEESTHEQLLKSRDSSLNSNVENTVLHSDVESDQGWPQVRNKKFKATSRLEESPPLPSRFKNLKAVDEFSKFPKSRTKKHLRSFDSSPLH</sequence>
<reference evidence="2" key="2">
    <citation type="submission" date="2023-05" db="EMBL/GenBank/DDBJ databases">
        <authorList>
            <person name="Schelkunov M.I."/>
        </authorList>
    </citation>
    <scope>NUCLEOTIDE SEQUENCE</scope>
    <source>
        <strain evidence="2">Hsosn_3</strain>
        <tissue evidence="2">Leaf</tissue>
    </source>
</reference>
<protein>
    <recommendedName>
        <fullName evidence="4">DUF4283 domain-containing protein</fullName>
    </recommendedName>
</protein>
<dbReference type="PANTHER" id="PTHR31286:SF165">
    <property type="entry name" value="DUF4283 DOMAIN-CONTAINING PROTEIN"/>
    <property type="match status" value="1"/>
</dbReference>
<evidence type="ECO:0000313" key="2">
    <source>
        <dbReference type="EMBL" id="KAK1384236.1"/>
    </source>
</evidence>
<evidence type="ECO:0008006" key="4">
    <source>
        <dbReference type="Google" id="ProtNLM"/>
    </source>
</evidence>
<dbReference type="AlphaFoldDB" id="A0AAD8IFX7"/>
<name>A0AAD8IFX7_9APIA</name>
<reference evidence="2" key="1">
    <citation type="submission" date="2023-02" db="EMBL/GenBank/DDBJ databases">
        <title>Genome of toxic invasive species Heracleum sosnowskyi carries increased number of genes despite the absence of recent whole-genome duplications.</title>
        <authorList>
            <person name="Schelkunov M."/>
            <person name="Shtratnikova V."/>
            <person name="Makarenko M."/>
            <person name="Klepikova A."/>
            <person name="Omelchenko D."/>
            <person name="Novikova G."/>
            <person name="Obukhova E."/>
            <person name="Bogdanov V."/>
            <person name="Penin A."/>
            <person name="Logacheva M."/>
        </authorList>
    </citation>
    <scope>NUCLEOTIDE SEQUENCE</scope>
    <source>
        <strain evidence="2">Hsosn_3</strain>
        <tissue evidence="2">Leaf</tissue>
    </source>
</reference>
<dbReference type="Proteomes" id="UP001237642">
    <property type="component" value="Unassembled WGS sequence"/>
</dbReference>
<keyword evidence="3" id="KW-1185">Reference proteome</keyword>
<feature type="region of interest" description="Disordered" evidence="1">
    <location>
        <begin position="212"/>
        <end position="231"/>
    </location>
</feature>
<evidence type="ECO:0000313" key="3">
    <source>
        <dbReference type="Proteomes" id="UP001237642"/>
    </source>
</evidence>
<accession>A0AAD8IFX7</accession>
<proteinExistence type="predicted"/>
<gene>
    <name evidence="2" type="ORF">POM88_021971</name>
</gene>